<dbReference type="InterPro" id="IPR018052">
    <property type="entry name" value="Ald1_epimerase_CS"/>
</dbReference>
<feature type="binding site" evidence="13">
    <location>
        <begin position="181"/>
        <end position="183"/>
    </location>
    <ligand>
        <name>beta-D-galactose</name>
        <dbReference type="ChEBI" id="CHEBI:27667"/>
    </ligand>
</feature>
<evidence type="ECO:0000256" key="3">
    <source>
        <dbReference type="ARBA" id="ARBA00005028"/>
    </source>
</evidence>
<dbReference type="InterPro" id="IPR014718">
    <property type="entry name" value="GH-type_carb-bd"/>
</dbReference>
<evidence type="ECO:0000256" key="6">
    <source>
        <dbReference type="ARBA" id="ARBA00013185"/>
    </source>
</evidence>
<dbReference type="RefSeq" id="WP_189361636.1">
    <property type="nucleotide sequence ID" value="NZ_BMWZ01000006.1"/>
</dbReference>
<organism evidence="14 15">
    <name type="scientific">Algibacter mikhailovii</name>
    <dbReference type="NCBI Taxonomy" id="425498"/>
    <lineage>
        <taxon>Bacteria</taxon>
        <taxon>Pseudomonadati</taxon>
        <taxon>Bacteroidota</taxon>
        <taxon>Flavobacteriia</taxon>
        <taxon>Flavobacteriales</taxon>
        <taxon>Flavobacteriaceae</taxon>
        <taxon>Algibacter</taxon>
    </lineage>
</organism>
<dbReference type="CDD" id="cd09019">
    <property type="entry name" value="galactose_mutarotase_like"/>
    <property type="match status" value="1"/>
</dbReference>
<feature type="active site" description="Proton donor" evidence="12">
    <location>
        <position position="181"/>
    </location>
</feature>
<keyword evidence="8" id="KW-0106">Calcium</keyword>
<dbReference type="GO" id="GO:0006006">
    <property type="term" value="P:glucose metabolic process"/>
    <property type="evidence" value="ECO:0007669"/>
    <property type="project" value="TreeGrafter"/>
</dbReference>
<dbReference type="Pfam" id="PF01263">
    <property type="entry name" value="Aldose_epim"/>
    <property type="match status" value="1"/>
</dbReference>
<protein>
    <recommendedName>
        <fullName evidence="7 11">Aldose 1-epimerase</fullName>
        <ecNumber evidence="6 11">5.1.3.3</ecNumber>
    </recommendedName>
</protein>
<comment type="catalytic activity">
    <reaction evidence="1 11">
        <text>alpha-D-glucose = beta-D-glucose</text>
        <dbReference type="Rhea" id="RHEA:10264"/>
        <dbReference type="ChEBI" id="CHEBI:15903"/>
        <dbReference type="ChEBI" id="CHEBI:17925"/>
        <dbReference type="EC" id="5.1.3.3"/>
    </reaction>
</comment>
<dbReference type="PANTHER" id="PTHR10091">
    <property type="entry name" value="ALDOSE-1-EPIMERASE"/>
    <property type="match status" value="1"/>
</dbReference>
<evidence type="ECO:0000256" key="12">
    <source>
        <dbReference type="PIRSR" id="PIRSR005096-1"/>
    </source>
</evidence>
<evidence type="ECO:0000313" key="14">
    <source>
        <dbReference type="EMBL" id="GGZ87693.1"/>
    </source>
</evidence>
<evidence type="ECO:0000256" key="1">
    <source>
        <dbReference type="ARBA" id="ARBA00001614"/>
    </source>
</evidence>
<dbReference type="PIRSF" id="PIRSF005096">
    <property type="entry name" value="GALM"/>
    <property type="match status" value="1"/>
</dbReference>
<dbReference type="SUPFAM" id="SSF74650">
    <property type="entry name" value="Galactose mutarotase-like"/>
    <property type="match status" value="1"/>
</dbReference>
<evidence type="ECO:0000256" key="7">
    <source>
        <dbReference type="ARBA" id="ARBA00014165"/>
    </source>
</evidence>
<evidence type="ECO:0000256" key="8">
    <source>
        <dbReference type="ARBA" id="ARBA00022837"/>
    </source>
</evidence>
<keyword evidence="15" id="KW-1185">Reference proteome</keyword>
<dbReference type="AlphaFoldDB" id="A0A918R6J2"/>
<dbReference type="InterPro" id="IPR015443">
    <property type="entry name" value="Aldose_1-epimerase"/>
</dbReference>
<dbReference type="Proteomes" id="UP000636004">
    <property type="component" value="Unassembled WGS sequence"/>
</dbReference>
<comment type="caution">
    <text evidence="14">The sequence shown here is derived from an EMBL/GenBank/DDBJ whole genome shotgun (WGS) entry which is preliminary data.</text>
</comment>
<dbReference type="GO" id="GO:0030246">
    <property type="term" value="F:carbohydrate binding"/>
    <property type="evidence" value="ECO:0007669"/>
    <property type="project" value="InterPro"/>
</dbReference>
<dbReference type="NCBIfam" id="NF008277">
    <property type="entry name" value="PRK11055.1"/>
    <property type="match status" value="1"/>
</dbReference>
<sequence length="344" mass="38104">MAETKSTFGNYQNQDIYLYTLSNDTGMELKITNYGATITSFIVPNKNGTLQNIVCGFDTLEGYFSDVYQGNSPYFGCTVGRYCSQIKDSKFTLNGETFQLADNCGDNNLHGGIVGFDKKIWQVENVDKSSIKMTLQSKDLEEGFPGNVDVSVIFRLSNDNELCIDYTAMPDADTPLSLTNHTYFNLSSFTETVENHIAQVNTDKRLAMDETGAATGEIVNLEGQVDDLRVGQRIGDVHDAMGDGFENFYIFDNPNEDLKHVASISSSDNGLSLDVSTTEPCMLLYTGKYTSNELARENGEQYGKYRGFCCETHRYQNGPNIPGSPKSITKAGETFKSKTVFKIS</sequence>
<evidence type="ECO:0000256" key="9">
    <source>
        <dbReference type="ARBA" id="ARBA00023235"/>
    </source>
</evidence>
<evidence type="ECO:0000313" key="15">
    <source>
        <dbReference type="Proteomes" id="UP000636004"/>
    </source>
</evidence>
<dbReference type="EC" id="5.1.3.3" evidence="6 11"/>
<evidence type="ECO:0000256" key="13">
    <source>
        <dbReference type="PIRSR" id="PIRSR005096-3"/>
    </source>
</evidence>
<dbReference type="InterPro" id="IPR011013">
    <property type="entry name" value="Gal_mutarotase_sf_dom"/>
</dbReference>
<comment type="subunit">
    <text evidence="5">Monomer.</text>
</comment>
<proteinExistence type="inferred from homology"/>
<name>A0A918R6J2_9FLAO</name>
<reference evidence="14" key="2">
    <citation type="submission" date="2020-09" db="EMBL/GenBank/DDBJ databases">
        <authorList>
            <person name="Sun Q."/>
            <person name="Kim S."/>
        </authorList>
    </citation>
    <scope>NUCLEOTIDE SEQUENCE</scope>
    <source>
        <strain evidence="14">KCTC 12710</strain>
    </source>
</reference>
<dbReference type="GO" id="GO:0004034">
    <property type="term" value="F:aldose 1-epimerase activity"/>
    <property type="evidence" value="ECO:0007669"/>
    <property type="project" value="UniProtKB-EC"/>
</dbReference>
<dbReference type="InterPro" id="IPR008183">
    <property type="entry name" value="Aldose_1/G6P_1-epimerase"/>
</dbReference>
<dbReference type="InterPro" id="IPR047215">
    <property type="entry name" value="Galactose_mutarotase-like"/>
</dbReference>
<evidence type="ECO:0000256" key="10">
    <source>
        <dbReference type="ARBA" id="ARBA00023277"/>
    </source>
</evidence>
<comment type="pathway">
    <text evidence="3 11">Carbohydrate metabolism; hexose metabolism.</text>
</comment>
<dbReference type="PROSITE" id="PS00545">
    <property type="entry name" value="ALDOSE_1_EPIMERASE"/>
    <property type="match status" value="1"/>
</dbReference>
<comment type="cofactor">
    <cofactor evidence="2">
        <name>Ca(2+)</name>
        <dbReference type="ChEBI" id="CHEBI:29108"/>
    </cofactor>
</comment>
<feature type="active site" description="Proton acceptor" evidence="12">
    <location>
        <position position="311"/>
    </location>
</feature>
<dbReference type="PANTHER" id="PTHR10091:SF0">
    <property type="entry name" value="GALACTOSE MUTAROTASE"/>
    <property type="match status" value="1"/>
</dbReference>
<accession>A0A918R6J2</accession>
<reference evidence="14" key="1">
    <citation type="journal article" date="2014" name="Int. J. Syst. Evol. Microbiol.">
        <title>Complete genome sequence of Corynebacterium casei LMG S-19264T (=DSM 44701T), isolated from a smear-ripened cheese.</title>
        <authorList>
            <consortium name="US DOE Joint Genome Institute (JGI-PGF)"/>
            <person name="Walter F."/>
            <person name="Albersmeier A."/>
            <person name="Kalinowski J."/>
            <person name="Ruckert C."/>
        </authorList>
    </citation>
    <scope>NUCLEOTIDE SEQUENCE</scope>
    <source>
        <strain evidence="14">KCTC 12710</strain>
    </source>
</reference>
<comment type="similarity">
    <text evidence="4 11">Belongs to the aldose epimerase family.</text>
</comment>
<dbReference type="GO" id="GO:0033499">
    <property type="term" value="P:galactose catabolic process via UDP-galactose, Leloir pathway"/>
    <property type="evidence" value="ECO:0007669"/>
    <property type="project" value="TreeGrafter"/>
</dbReference>
<keyword evidence="9 11" id="KW-0413">Isomerase</keyword>
<evidence type="ECO:0000256" key="5">
    <source>
        <dbReference type="ARBA" id="ARBA00011245"/>
    </source>
</evidence>
<keyword evidence="10 11" id="KW-0119">Carbohydrate metabolism</keyword>
<evidence type="ECO:0000256" key="4">
    <source>
        <dbReference type="ARBA" id="ARBA00006206"/>
    </source>
</evidence>
<dbReference type="EMBL" id="BMWZ01000006">
    <property type="protein sequence ID" value="GGZ87693.1"/>
    <property type="molecule type" value="Genomic_DNA"/>
</dbReference>
<evidence type="ECO:0000256" key="11">
    <source>
        <dbReference type="PIRNR" id="PIRNR005096"/>
    </source>
</evidence>
<gene>
    <name evidence="14" type="primary">galM</name>
    <name evidence="14" type="ORF">GCM10007028_27370</name>
</gene>
<dbReference type="Gene3D" id="2.70.98.10">
    <property type="match status" value="1"/>
</dbReference>
<evidence type="ECO:0000256" key="2">
    <source>
        <dbReference type="ARBA" id="ARBA00001913"/>
    </source>
</evidence>